<evidence type="ECO:0000313" key="2">
    <source>
        <dbReference type="EMBL" id="GAA3872747.1"/>
    </source>
</evidence>
<proteinExistence type="predicted"/>
<feature type="region of interest" description="Disordered" evidence="1">
    <location>
        <begin position="1"/>
        <end position="51"/>
    </location>
</feature>
<keyword evidence="3" id="KW-1185">Reference proteome</keyword>
<name>A0ABP7KEG3_9ACTN</name>
<sequence>MRGPRRRCRDGNADRCGHAPAPAPGASDRRAPAGGFGPHAPAPCTGASVRPPHWNRGYAGVRLRGAQRCVRRKTSVFRGDRDGANPYSYLKIIQGEENRRL</sequence>
<dbReference type="EMBL" id="BAAAZA010000011">
    <property type="protein sequence ID" value="GAA3872747.1"/>
    <property type="molecule type" value="Genomic_DNA"/>
</dbReference>
<evidence type="ECO:0000256" key="1">
    <source>
        <dbReference type="SAM" id="MobiDB-lite"/>
    </source>
</evidence>
<gene>
    <name evidence="2" type="ORF">GCM10022207_42870</name>
</gene>
<accession>A0ABP7KEG3</accession>
<protein>
    <submittedName>
        <fullName evidence="2">Uncharacterized protein</fullName>
    </submittedName>
</protein>
<evidence type="ECO:0000313" key="3">
    <source>
        <dbReference type="Proteomes" id="UP001501563"/>
    </source>
</evidence>
<reference evidence="3" key="1">
    <citation type="journal article" date="2019" name="Int. J. Syst. Evol. Microbiol.">
        <title>The Global Catalogue of Microorganisms (GCM) 10K type strain sequencing project: providing services to taxonomists for standard genome sequencing and annotation.</title>
        <authorList>
            <consortium name="The Broad Institute Genomics Platform"/>
            <consortium name="The Broad Institute Genome Sequencing Center for Infectious Disease"/>
            <person name="Wu L."/>
            <person name="Ma J."/>
        </authorList>
    </citation>
    <scope>NUCLEOTIDE SEQUENCE [LARGE SCALE GENOMIC DNA]</scope>
    <source>
        <strain evidence="3">JCM 16578</strain>
    </source>
</reference>
<comment type="caution">
    <text evidence="2">The sequence shown here is derived from an EMBL/GenBank/DDBJ whole genome shotgun (WGS) entry which is preliminary data.</text>
</comment>
<organism evidence="2 3">
    <name type="scientific">Streptomyces lannensis</name>
    <dbReference type="NCBI Taxonomy" id="766498"/>
    <lineage>
        <taxon>Bacteria</taxon>
        <taxon>Bacillati</taxon>
        <taxon>Actinomycetota</taxon>
        <taxon>Actinomycetes</taxon>
        <taxon>Kitasatosporales</taxon>
        <taxon>Streptomycetaceae</taxon>
        <taxon>Streptomyces</taxon>
    </lineage>
</organism>
<dbReference type="Proteomes" id="UP001501563">
    <property type="component" value="Unassembled WGS sequence"/>
</dbReference>